<dbReference type="EMBL" id="BQNB010013952">
    <property type="protein sequence ID" value="GJT22232.1"/>
    <property type="molecule type" value="Genomic_DNA"/>
</dbReference>
<evidence type="ECO:0000313" key="3">
    <source>
        <dbReference type="EMBL" id="GJT22232.1"/>
    </source>
</evidence>
<feature type="region of interest" description="Disordered" evidence="1">
    <location>
        <begin position="1"/>
        <end position="24"/>
    </location>
</feature>
<feature type="domain" description="Retrotransposon gag" evidence="2">
    <location>
        <begin position="86"/>
        <end position="134"/>
    </location>
</feature>
<keyword evidence="4" id="KW-1185">Reference proteome</keyword>
<comment type="caution">
    <text evidence="3">The sequence shown here is derived from an EMBL/GenBank/DDBJ whole genome shotgun (WGS) entry which is preliminary data.</text>
</comment>
<dbReference type="PANTHER" id="PTHR33223:SF11">
    <property type="entry name" value="ELEMENT PROTEIN, PUTATIVE-RELATED"/>
    <property type="match status" value="1"/>
</dbReference>
<protein>
    <submittedName>
        <fullName evidence="3">MAK10-like protein</fullName>
    </submittedName>
</protein>
<dbReference type="InterPro" id="IPR005162">
    <property type="entry name" value="Retrotrans_gag_dom"/>
</dbReference>
<dbReference type="Proteomes" id="UP001151760">
    <property type="component" value="Unassembled WGS sequence"/>
</dbReference>
<evidence type="ECO:0000259" key="2">
    <source>
        <dbReference type="Pfam" id="PF03732"/>
    </source>
</evidence>
<evidence type="ECO:0000256" key="1">
    <source>
        <dbReference type="SAM" id="MobiDB-lite"/>
    </source>
</evidence>
<feature type="compositionally biased region" description="Basic and acidic residues" evidence="1">
    <location>
        <begin position="1"/>
        <end position="21"/>
    </location>
</feature>
<dbReference type="PANTHER" id="PTHR33223">
    <property type="entry name" value="CCHC-TYPE DOMAIN-CONTAINING PROTEIN"/>
    <property type="match status" value="1"/>
</dbReference>
<dbReference type="Gene3D" id="2.40.70.10">
    <property type="entry name" value="Acid Proteases"/>
    <property type="match status" value="1"/>
</dbReference>
<gene>
    <name evidence="3" type="ORF">Tco_0892169</name>
</gene>
<accession>A0ABQ5C7Y5</accession>
<organism evidence="3 4">
    <name type="scientific">Tanacetum coccineum</name>
    <dbReference type="NCBI Taxonomy" id="301880"/>
    <lineage>
        <taxon>Eukaryota</taxon>
        <taxon>Viridiplantae</taxon>
        <taxon>Streptophyta</taxon>
        <taxon>Embryophyta</taxon>
        <taxon>Tracheophyta</taxon>
        <taxon>Spermatophyta</taxon>
        <taxon>Magnoliopsida</taxon>
        <taxon>eudicotyledons</taxon>
        <taxon>Gunneridae</taxon>
        <taxon>Pentapetalae</taxon>
        <taxon>asterids</taxon>
        <taxon>campanulids</taxon>
        <taxon>Asterales</taxon>
        <taxon>Asteraceae</taxon>
        <taxon>Asteroideae</taxon>
        <taxon>Anthemideae</taxon>
        <taxon>Anthemidinae</taxon>
        <taxon>Tanacetum</taxon>
    </lineage>
</organism>
<name>A0ABQ5C7Y5_9ASTR</name>
<reference evidence="3" key="1">
    <citation type="journal article" date="2022" name="Int. J. Mol. Sci.">
        <title>Draft Genome of Tanacetum Coccineum: Genomic Comparison of Closely Related Tanacetum-Family Plants.</title>
        <authorList>
            <person name="Yamashiro T."/>
            <person name="Shiraishi A."/>
            <person name="Nakayama K."/>
            <person name="Satake H."/>
        </authorList>
    </citation>
    <scope>NUCLEOTIDE SEQUENCE</scope>
</reference>
<dbReference type="InterPro" id="IPR021109">
    <property type="entry name" value="Peptidase_aspartic_dom_sf"/>
</dbReference>
<sequence>MGDENPIRTLEDYSKPSHEGYKNTIELPEGNNVVPLRSDTIWLVQNGCSFHGLRSEDPNQPLKDFLKLVDSFDLDGENRERTCLHLFQFSLRDQASNWLERLPARSISTWEDLATRSLAQFFSPRWTVKLRNDILIPNFYDHVNPVTRRTIDQSASGKLRDLNAEESWALLEDFALYDTESWNDPRDFAKPVKAIALPQDVPSTSDRRLIELENQVQRLMKAHLALIQPAQVNKITTSCEICSGPHDTQYCMEDAEQAFVEYASSRTDEAGVRKLNSMLESLGLVPQSSNAKFVYSKEDDGEVMFIEIIRDDDEPRNEGPNEGERATTEEPTVEYFDTFLTRDELTYHRYLMSGPIPSIFLRNPIITEGCPYNLKIPCNIGHMHIEKAYIDLNSPLNIMTRMMYNWIMRRKLDPRENANGGINNFTGKIKGMHVFVGKFTYVVDFMIVEDISSIIDPRLSQVVLGRPFVEISNMTHDPPEGVVRFIRGADKVDYTMSHKIEKYDSLLDLEKEHTKSVYLRNEEDKRRGVEYVMSKILGFYKECLELGPEYLTGMDDEGEFT</sequence>
<reference evidence="3" key="2">
    <citation type="submission" date="2022-01" db="EMBL/GenBank/DDBJ databases">
        <authorList>
            <person name="Yamashiro T."/>
            <person name="Shiraishi A."/>
            <person name="Satake H."/>
            <person name="Nakayama K."/>
        </authorList>
    </citation>
    <scope>NUCLEOTIDE SEQUENCE</scope>
</reference>
<proteinExistence type="predicted"/>
<evidence type="ECO:0000313" key="4">
    <source>
        <dbReference type="Proteomes" id="UP001151760"/>
    </source>
</evidence>
<dbReference type="Pfam" id="PF03732">
    <property type="entry name" value="Retrotrans_gag"/>
    <property type="match status" value="1"/>
</dbReference>